<dbReference type="Pfam" id="PF08455">
    <property type="entry name" value="SNF2_assoc"/>
    <property type="match status" value="1"/>
</dbReference>
<dbReference type="InterPro" id="IPR014001">
    <property type="entry name" value="Helicase_ATP-bd"/>
</dbReference>
<keyword evidence="4" id="KW-0067">ATP-binding</keyword>
<sequence length="1130" mass="128880">MADREQAPAAKSTHPTEYEVPGITVSSLTYALIARHSSAEAMAGGTLGLDLHPVQIELNAATFSGTSPLGRFPLVSLKQHENGITLSCDCAAPKQALCSHQSQVLQTLLNRQELKVFFDAALRREKIKPMAAEYGLAGEADLDQYFSLEYGHKSLVIKPRLRELLPITPESQVVLQEKLVPAPTPPFRLAGTPRKENTQLIMVLGEHKYYKHLNVELLEAATTQSGKIKNPLKTLNPLDFIWKTDRVEEMKFYTALSRFQNNYNSEPTESDLEALKALAQNPLGLHVYQHNPEVSSNITASSVVPVELRKAPLELVLEVHAKDNFYTITPTLHIEDQPYALRHLHLKYGHFLQIKHRLYLLDNPDLRRVLDFFQKRGEYLLIHASKFEEFRETILANLETRIQISYSFLKPATPQQLEEQGFDLEIERLLYISESQDFILFTPVMRYGHVEVPVFTQKQIYAKDLLGQSFTVMRDREAEHKFTSVILREHPQFKDQLHLDSFYLHKSRFLLNDWFLEAFESWREQGITLLGFKDLTVTKVNPHKAKISILVSSGINWFDTSLDVQFGKQRAGLKDLHRALRNKQRFVTLDDGTQGILPQEWLERLQKYFAVGEVAGDHLRTAKMNFSALEDLYETEVLSQEVREELALYREKLTHFTHIEEVPVPEGLQTTLRPYQRQGLNWLNFLDQFNFGGCLADDMGLGKTVQVLAFLLGQRGKVAQNTNLVVVPTSLLFNWQEEVAKFAPSLKVFTLYGNQRVQHLAQLEAYELVLTTYGTLLSDIALLKNYRFNYVVLDESQNIKNPQSQRYRAVRLLQARNRLVLTGTPLENNTYDLYGQLSFACPGLLGNQRYFRDIYAKPIDQFKDFRKAKELQRKISPFLLRRTKEQVAQELPPKTEMVLYCQMGEAQRELYAAHEREIREFISAQDEAEIQKHPMHVLRGLTRLRQICNSPALLPDDAGVGEPSAKLEVLLEQIESKAPHHKILVFSQFVSMLHLIETALQARGIGYVTLTGQTKDRQGAVAAFQGQEDVRVFLISLKAGGTGLNLTSADYVYLVDPWWNPAVENQAIDRTYRIGQDKPVVAVRLICPNTVEEKMQKLQASKKELVQDLVKTDGGLLKAMSKQDLLALLG</sequence>
<proteinExistence type="predicted"/>
<dbReference type="SUPFAM" id="SSF52540">
    <property type="entry name" value="P-loop containing nucleoside triphosphate hydrolases"/>
    <property type="match status" value="2"/>
</dbReference>
<dbReference type="PROSITE" id="PS51192">
    <property type="entry name" value="HELICASE_ATP_BIND_1"/>
    <property type="match status" value="1"/>
</dbReference>
<dbReference type="SMART" id="SM00490">
    <property type="entry name" value="HELICc"/>
    <property type="match status" value="1"/>
</dbReference>
<evidence type="ECO:0000259" key="2">
    <source>
        <dbReference type="PROSITE" id="PS51192"/>
    </source>
</evidence>
<dbReference type="InterPro" id="IPR038718">
    <property type="entry name" value="SNF2-like_sf"/>
</dbReference>
<dbReference type="InterPro" id="IPR000330">
    <property type="entry name" value="SNF2_N"/>
</dbReference>
<keyword evidence="1" id="KW-0378">Hydrolase</keyword>
<evidence type="ECO:0000313" key="5">
    <source>
        <dbReference type="Proteomes" id="UP000659698"/>
    </source>
</evidence>
<dbReference type="CDD" id="cd18012">
    <property type="entry name" value="DEXQc_arch_SWI2_SNF2"/>
    <property type="match status" value="1"/>
</dbReference>
<dbReference type="Pfam" id="PF00176">
    <property type="entry name" value="SNF2-rel_dom"/>
    <property type="match status" value="1"/>
</dbReference>
<dbReference type="GO" id="GO:0004386">
    <property type="term" value="F:helicase activity"/>
    <property type="evidence" value="ECO:0007669"/>
    <property type="project" value="UniProtKB-KW"/>
</dbReference>
<name>A0ABR6VPG1_9BACT</name>
<keyword evidence="5" id="KW-1185">Reference proteome</keyword>
<dbReference type="Proteomes" id="UP000659698">
    <property type="component" value="Unassembled WGS sequence"/>
</dbReference>
<dbReference type="InterPro" id="IPR001650">
    <property type="entry name" value="Helicase_C-like"/>
</dbReference>
<protein>
    <submittedName>
        <fullName evidence="4">DEAD/DEAH box helicase</fullName>
    </submittedName>
</protein>
<dbReference type="PROSITE" id="PS51194">
    <property type="entry name" value="HELICASE_CTER"/>
    <property type="match status" value="1"/>
</dbReference>
<dbReference type="EMBL" id="JACOAF010000008">
    <property type="protein sequence ID" value="MBC3538763.1"/>
    <property type="molecule type" value="Genomic_DNA"/>
</dbReference>
<dbReference type="RefSeq" id="WP_186633045.1">
    <property type="nucleotide sequence ID" value="NZ_JACOAF010000008.1"/>
</dbReference>
<evidence type="ECO:0000313" key="4">
    <source>
        <dbReference type="EMBL" id="MBC3538763.1"/>
    </source>
</evidence>
<organism evidence="4 5">
    <name type="scientific">Rufibacter sediminis</name>
    <dbReference type="NCBI Taxonomy" id="2762756"/>
    <lineage>
        <taxon>Bacteria</taxon>
        <taxon>Pseudomonadati</taxon>
        <taxon>Bacteroidota</taxon>
        <taxon>Cytophagia</taxon>
        <taxon>Cytophagales</taxon>
        <taxon>Hymenobacteraceae</taxon>
        <taxon>Rufibacter</taxon>
    </lineage>
</organism>
<dbReference type="PANTHER" id="PTHR10799">
    <property type="entry name" value="SNF2/RAD54 HELICASE FAMILY"/>
    <property type="match status" value="1"/>
</dbReference>
<dbReference type="Gene3D" id="3.40.50.300">
    <property type="entry name" value="P-loop containing nucleotide triphosphate hydrolases"/>
    <property type="match status" value="1"/>
</dbReference>
<gene>
    <name evidence="4" type="ORF">H7U12_03665</name>
</gene>
<evidence type="ECO:0000256" key="1">
    <source>
        <dbReference type="ARBA" id="ARBA00022801"/>
    </source>
</evidence>
<dbReference type="CDD" id="cd18793">
    <property type="entry name" value="SF2_C_SNF"/>
    <property type="match status" value="1"/>
</dbReference>
<dbReference type="InterPro" id="IPR027417">
    <property type="entry name" value="P-loop_NTPase"/>
</dbReference>
<comment type="caution">
    <text evidence="4">The sequence shown here is derived from an EMBL/GenBank/DDBJ whole genome shotgun (WGS) entry which is preliminary data.</text>
</comment>
<feature type="domain" description="Helicase C-terminal" evidence="3">
    <location>
        <begin position="966"/>
        <end position="1117"/>
    </location>
</feature>
<dbReference type="Pfam" id="PF00271">
    <property type="entry name" value="Helicase_C"/>
    <property type="match status" value="1"/>
</dbReference>
<reference evidence="4 5" key="1">
    <citation type="journal article" date="2019" name="Int. J. Syst. Evol. Microbiol.">
        <title>Rufibacter sediminis sp. nov., isolated from freshwater lake sediment.</title>
        <authorList>
            <person name="Qu J.H."/>
            <person name="Zhang L.J."/>
            <person name="Fu Y.H."/>
            <person name="Li H.F."/>
        </authorList>
    </citation>
    <scope>NUCLEOTIDE SEQUENCE [LARGE SCALE GENOMIC DNA]</scope>
    <source>
        <strain evidence="4 5">H-1</strain>
    </source>
</reference>
<feature type="domain" description="Helicase ATP-binding" evidence="2">
    <location>
        <begin position="684"/>
        <end position="843"/>
    </location>
</feature>
<dbReference type="SMART" id="SM00487">
    <property type="entry name" value="DEXDc"/>
    <property type="match status" value="1"/>
</dbReference>
<dbReference type="Gene3D" id="3.40.50.10810">
    <property type="entry name" value="Tandem AAA-ATPase domain"/>
    <property type="match status" value="1"/>
</dbReference>
<keyword evidence="4" id="KW-0547">Nucleotide-binding</keyword>
<keyword evidence="4" id="KW-0347">Helicase</keyword>
<dbReference type="InterPro" id="IPR013663">
    <property type="entry name" value="Helicase_SWF/SNF/SWI_bac"/>
</dbReference>
<accession>A0ABR6VPG1</accession>
<dbReference type="InterPro" id="IPR049730">
    <property type="entry name" value="SNF2/RAD54-like_C"/>
</dbReference>
<evidence type="ECO:0000259" key="3">
    <source>
        <dbReference type="PROSITE" id="PS51194"/>
    </source>
</evidence>